<dbReference type="InterPro" id="IPR004358">
    <property type="entry name" value="Sig_transdc_His_kin-like_C"/>
</dbReference>
<dbReference type="PANTHER" id="PTHR43047">
    <property type="entry name" value="TWO-COMPONENT HISTIDINE PROTEIN KINASE"/>
    <property type="match status" value="1"/>
</dbReference>
<accession>A0A6A7AK51</accession>
<dbReference type="InterPro" id="IPR003594">
    <property type="entry name" value="HATPase_dom"/>
</dbReference>
<dbReference type="InterPro" id="IPR036890">
    <property type="entry name" value="HATPase_C_sf"/>
</dbReference>
<feature type="compositionally biased region" description="Basic and acidic residues" evidence="7">
    <location>
        <begin position="1267"/>
        <end position="1282"/>
    </location>
</feature>
<dbReference type="OrthoDB" id="303614at2759"/>
<dbReference type="Gene3D" id="3.40.50.2300">
    <property type="match status" value="1"/>
</dbReference>
<evidence type="ECO:0000256" key="1">
    <source>
        <dbReference type="ARBA" id="ARBA00000085"/>
    </source>
</evidence>
<feature type="region of interest" description="Disordered" evidence="7">
    <location>
        <begin position="443"/>
        <end position="471"/>
    </location>
</feature>
<keyword evidence="3 6" id="KW-0597">Phosphoprotein</keyword>
<dbReference type="EC" id="2.7.13.3" evidence="2"/>
<dbReference type="GO" id="GO:0005886">
    <property type="term" value="C:plasma membrane"/>
    <property type="evidence" value="ECO:0007669"/>
    <property type="project" value="TreeGrafter"/>
</dbReference>
<feature type="compositionally biased region" description="Polar residues" evidence="7">
    <location>
        <begin position="352"/>
        <end position="373"/>
    </location>
</feature>
<feature type="domain" description="Histidine kinase" evidence="8">
    <location>
        <begin position="554"/>
        <end position="825"/>
    </location>
</feature>
<dbReference type="InterPro" id="IPR029016">
    <property type="entry name" value="GAF-like_dom_sf"/>
</dbReference>
<dbReference type="InterPro" id="IPR036097">
    <property type="entry name" value="HisK_dim/P_sf"/>
</dbReference>
<dbReference type="SMART" id="SM00387">
    <property type="entry name" value="HATPase_c"/>
    <property type="match status" value="1"/>
</dbReference>
<evidence type="ECO:0000256" key="2">
    <source>
        <dbReference type="ARBA" id="ARBA00012438"/>
    </source>
</evidence>
<dbReference type="FunFam" id="1.10.287.130:FF:000023">
    <property type="entry name" value="Sensor histidine kinase/response regulator, putative"/>
    <property type="match status" value="1"/>
</dbReference>
<evidence type="ECO:0000256" key="3">
    <source>
        <dbReference type="ARBA" id="ARBA00022553"/>
    </source>
</evidence>
<name>A0A6A7AK51_9PLEO</name>
<feature type="domain" description="Response regulatory" evidence="9">
    <location>
        <begin position="1055"/>
        <end position="1176"/>
    </location>
</feature>
<feature type="compositionally biased region" description="Polar residues" evidence="7">
    <location>
        <begin position="443"/>
        <end position="454"/>
    </location>
</feature>
<feature type="compositionally biased region" description="Basic and acidic residues" evidence="7">
    <location>
        <begin position="1292"/>
        <end position="1310"/>
    </location>
</feature>
<evidence type="ECO:0000313" key="10">
    <source>
        <dbReference type="EMBL" id="KAF2833606.1"/>
    </source>
</evidence>
<gene>
    <name evidence="10" type="ORF">CC86DRAFT_311533</name>
</gene>
<feature type="modified residue" description="4-aspartylphosphate" evidence="6">
    <location>
        <position position="1106"/>
    </location>
</feature>
<dbReference type="SUPFAM" id="SSF47384">
    <property type="entry name" value="Homodimeric domain of signal transducing histidine kinase"/>
    <property type="match status" value="1"/>
</dbReference>
<feature type="region of interest" description="Disordered" evidence="7">
    <location>
        <begin position="247"/>
        <end position="283"/>
    </location>
</feature>
<evidence type="ECO:0000256" key="6">
    <source>
        <dbReference type="PROSITE-ProRule" id="PRU00169"/>
    </source>
</evidence>
<dbReference type="PRINTS" id="PR00344">
    <property type="entry name" value="BCTRLSENSOR"/>
</dbReference>
<feature type="compositionally biased region" description="Basic and acidic residues" evidence="7">
    <location>
        <begin position="1225"/>
        <end position="1236"/>
    </location>
</feature>
<dbReference type="Gene3D" id="1.10.287.130">
    <property type="match status" value="1"/>
</dbReference>
<dbReference type="InterPro" id="IPR001789">
    <property type="entry name" value="Sig_transdc_resp-reg_receiver"/>
</dbReference>
<dbReference type="Pfam" id="PF00072">
    <property type="entry name" value="Response_reg"/>
    <property type="match status" value="1"/>
</dbReference>
<dbReference type="Pfam" id="PF00512">
    <property type="entry name" value="HisKA"/>
    <property type="match status" value="1"/>
</dbReference>
<dbReference type="SUPFAM" id="SSF52172">
    <property type="entry name" value="CheY-like"/>
    <property type="match status" value="1"/>
</dbReference>
<organism evidence="10 11">
    <name type="scientific">Ophiobolus disseminans</name>
    <dbReference type="NCBI Taxonomy" id="1469910"/>
    <lineage>
        <taxon>Eukaryota</taxon>
        <taxon>Fungi</taxon>
        <taxon>Dikarya</taxon>
        <taxon>Ascomycota</taxon>
        <taxon>Pezizomycotina</taxon>
        <taxon>Dothideomycetes</taxon>
        <taxon>Pleosporomycetidae</taxon>
        <taxon>Pleosporales</taxon>
        <taxon>Pleosporineae</taxon>
        <taxon>Phaeosphaeriaceae</taxon>
        <taxon>Ophiobolus</taxon>
    </lineage>
</organism>
<feature type="compositionally biased region" description="Acidic residues" evidence="7">
    <location>
        <begin position="1193"/>
        <end position="1202"/>
    </location>
</feature>
<feature type="region of interest" description="Disordered" evidence="7">
    <location>
        <begin position="1177"/>
        <end position="1310"/>
    </location>
</feature>
<dbReference type="CDD" id="cd17546">
    <property type="entry name" value="REC_hyHK_CKI1_RcsC-like"/>
    <property type="match status" value="1"/>
</dbReference>
<reference evidence="10" key="1">
    <citation type="journal article" date="2020" name="Stud. Mycol.">
        <title>101 Dothideomycetes genomes: a test case for predicting lifestyles and emergence of pathogens.</title>
        <authorList>
            <person name="Haridas S."/>
            <person name="Albert R."/>
            <person name="Binder M."/>
            <person name="Bloem J."/>
            <person name="Labutti K."/>
            <person name="Salamov A."/>
            <person name="Andreopoulos B."/>
            <person name="Baker S."/>
            <person name="Barry K."/>
            <person name="Bills G."/>
            <person name="Bluhm B."/>
            <person name="Cannon C."/>
            <person name="Castanera R."/>
            <person name="Culley D."/>
            <person name="Daum C."/>
            <person name="Ezra D."/>
            <person name="Gonzalez J."/>
            <person name="Henrissat B."/>
            <person name="Kuo A."/>
            <person name="Liang C."/>
            <person name="Lipzen A."/>
            <person name="Lutzoni F."/>
            <person name="Magnuson J."/>
            <person name="Mondo S."/>
            <person name="Nolan M."/>
            <person name="Ohm R."/>
            <person name="Pangilinan J."/>
            <person name="Park H.-J."/>
            <person name="Ramirez L."/>
            <person name="Alfaro M."/>
            <person name="Sun H."/>
            <person name="Tritt A."/>
            <person name="Yoshinaga Y."/>
            <person name="Zwiers L.-H."/>
            <person name="Turgeon B."/>
            <person name="Goodwin S."/>
            <person name="Spatafora J."/>
            <person name="Crous P."/>
            <person name="Grigoriev I."/>
        </authorList>
    </citation>
    <scope>NUCLEOTIDE SEQUENCE</scope>
    <source>
        <strain evidence="10">CBS 113818</strain>
    </source>
</reference>
<dbReference type="Gene3D" id="3.30.565.10">
    <property type="entry name" value="Histidine kinase-like ATPase, C-terminal domain"/>
    <property type="match status" value="1"/>
</dbReference>
<feature type="compositionally biased region" description="Polar residues" evidence="7">
    <location>
        <begin position="1237"/>
        <end position="1247"/>
    </location>
</feature>
<evidence type="ECO:0000259" key="8">
    <source>
        <dbReference type="PROSITE" id="PS50109"/>
    </source>
</evidence>
<evidence type="ECO:0000259" key="9">
    <source>
        <dbReference type="PROSITE" id="PS50110"/>
    </source>
</evidence>
<dbReference type="PROSITE" id="PS50109">
    <property type="entry name" value="HIS_KIN"/>
    <property type="match status" value="1"/>
</dbReference>
<evidence type="ECO:0000313" key="11">
    <source>
        <dbReference type="Proteomes" id="UP000799424"/>
    </source>
</evidence>
<protein>
    <recommendedName>
        <fullName evidence="2">histidine kinase</fullName>
        <ecNumber evidence="2">2.7.13.3</ecNumber>
    </recommendedName>
</protein>
<dbReference type="SMART" id="SM00388">
    <property type="entry name" value="HisKA"/>
    <property type="match status" value="1"/>
</dbReference>
<dbReference type="Gene3D" id="3.30.450.40">
    <property type="match status" value="1"/>
</dbReference>
<feature type="region of interest" description="Disordered" evidence="7">
    <location>
        <begin position="342"/>
        <end position="390"/>
    </location>
</feature>
<dbReference type="CDD" id="cd00082">
    <property type="entry name" value="HisKA"/>
    <property type="match status" value="1"/>
</dbReference>
<dbReference type="EMBL" id="MU006216">
    <property type="protein sequence ID" value="KAF2833606.1"/>
    <property type="molecule type" value="Genomic_DNA"/>
</dbReference>
<evidence type="ECO:0000256" key="4">
    <source>
        <dbReference type="ARBA" id="ARBA00022679"/>
    </source>
</evidence>
<keyword evidence="11" id="KW-1185">Reference proteome</keyword>
<dbReference type="InterPro" id="IPR011006">
    <property type="entry name" value="CheY-like_superfamily"/>
</dbReference>
<feature type="compositionally biased region" description="Low complexity" evidence="7">
    <location>
        <begin position="268"/>
        <end position="279"/>
    </location>
</feature>
<dbReference type="SUPFAM" id="SSF55781">
    <property type="entry name" value="GAF domain-like"/>
    <property type="match status" value="1"/>
</dbReference>
<dbReference type="Pfam" id="PF02518">
    <property type="entry name" value="HATPase_c"/>
    <property type="match status" value="1"/>
</dbReference>
<keyword evidence="4" id="KW-0808">Transferase</keyword>
<comment type="catalytic activity">
    <reaction evidence="1">
        <text>ATP + protein L-histidine = ADP + protein N-phospho-L-histidine.</text>
        <dbReference type="EC" id="2.7.13.3"/>
    </reaction>
</comment>
<dbReference type="GO" id="GO:0000155">
    <property type="term" value="F:phosphorelay sensor kinase activity"/>
    <property type="evidence" value="ECO:0007669"/>
    <property type="project" value="InterPro"/>
</dbReference>
<dbReference type="GO" id="GO:0009927">
    <property type="term" value="F:histidine phosphotransfer kinase activity"/>
    <property type="evidence" value="ECO:0007669"/>
    <property type="project" value="TreeGrafter"/>
</dbReference>
<keyword evidence="5" id="KW-0418">Kinase</keyword>
<dbReference type="PANTHER" id="PTHR43047:SF72">
    <property type="entry name" value="OSMOSENSING HISTIDINE PROTEIN KINASE SLN1"/>
    <property type="match status" value="1"/>
</dbReference>
<sequence>MDTQRRARRKPISEEKRERDVFLLYGAAFRNMPHLHGLGSSSEACSLPADHVPRPSADSTLSALAQLATFRLAASRAIISLVDDKREYILAEATPHMSLRPEAPGDAPKALWLGSVSVPRTWGICEKILNIDLQAFPANALPALIVKDIRESTELSERPYFKATKVRFYAGAPLCSPSGAIVGSISILDEMPRPEGLSKEHQDSLRDIAESVMDYLHNYTIKDQYRRGERFTRGLISFSEGASALMPFEDDSQRDPQEAVKIGQPNPSSDSVTEETSTSFHQSISAPSVTWLKGGRQRPMKKLQESILPTDSRMMFARAANVMRASSDLYGVVILDASVAANRNHDSRSSQEHSTGTETPGDSYLTKTSSSDEGGTLNADTTHRSTSRSCQVLGSAISDQTAYNRPSTNPPYEVLLETDLTRMLHDYPSGKIITFDVEGSALSSTDEGASSDPSESPHDQSSKRKSRASRANRITTALSRMLPGARSVAFIPFWDYERARWFAGCICWSKSPHRLLSASVDLPYFKIFSHSVMRELSRLDALASTQAKTTFVASISHELRSPLHGILGTLEFIKDTPLDAFQTSMLNSLNACGQTLLDTINHVMDYAKRSEGKKNVSSRRLKSTNTVRLSSKPLKNRRSRAGAFNFCTVTEEVIEAVFSGSTYVPVRGSMIDIDSSTSDSGSESTVVPLRKTCHIVLDLAHDQDWVYCFPIGSWRRIVMNIFGNAIKYTEKGHIHVSLHANESSQATGAPATVTLTITDTGKGMSAQFLADRAFHPFNQENPFASGTGLGLSIVHQIIETNGGKIEVRSEPSVGTRMTVKLALTRPESPPAVPAQYAQMATFLERLKYRKVCILRQQSGPVSEVSNWSEPGEGVIRFTNALADTLDQHLKMDVVQTANWEDHDAEIVVVPELSFDYLAAIRRRRPEGGRAPITVFIAMDALEAATLRSDARVKAKESVVEIMTQPCGPYKLAYILNQCLDRFDQPDENVLHYSLDSNYFPLDTPTIERPGFFSTMGNIEGSKVYNADTEPTMAHRVFPKEIATNVPTRPALQVPQVLIVDDNPINRSLLVAFLKKRKYAYQEAKNGLDALTAYRREPSRFKIVLMDLSMPVMDGMTSTRAIRQYESENNIERCRIVALTGLASASARLEALSSGVDHFMTKPLNFRALDALLKKEEERNSMENRPRGLAGVDETADDGGIGDDEQKRDQDTLRESGNVELQPGVEKTEAEQNHTRVDPQQASGTAGSQEEAKEIVSQPKSDGAEPEPTSREPELQQHIDDVASQRAAQTTRGKLESGEDSIHQEVEKSDR</sequence>
<dbReference type="InterPro" id="IPR003661">
    <property type="entry name" value="HisK_dim/P_dom"/>
</dbReference>
<proteinExistence type="predicted"/>
<evidence type="ECO:0000256" key="5">
    <source>
        <dbReference type="ARBA" id="ARBA00022777"/>
    </source>
</evidence>
<dbReference type="Proteomes" id="UP000799424">
    <property type="component" value="Unassembled WGS sequence"/>
</dbReference>
<evidence type="ECO:0000256" key="7">
    <source>
        <dbReference type="SAM" id="MobiDB-lite"/>
    </source>
</evidence>
<dbReference type="SUPFAM" id="SSF55874">
    <property type="entry name" value="ATPase domain of HSP90 chaperone/DNA topoisomerase II/histidine kinase"/>
    <property type="match status" value="1"/>
</dbReference>
<dbReference type="PROSITE" id="PS50110">
    <property type="entry name" value="RESPONSE_REGULATORY"/>
    <property type="match status" value="1"/>
</dbReference>
<feature type="compositionally biased region" description="Basic and acidic residues" evidence="7">
    <location>
        <begin position="1203"/>
        <end position="1213"/>
    </location>
</feature>
<dbReference type="InterPro" id="IPR005467">
    <property type="entry name" value="His_kinase_dom"/>
</dbReference>
<dbReference type="SMART" id="SM00448">
    <property type="entry name" value="REC"/>
    <property type="match status" value="1"/>
</dbReference>